<evidence type="ECO:0000313" key="2">
    <source>
        <dbReference type="EMBL" id="PWR17411.1"/>
    </source>
</evidence>
<comment type="caution">
    <text evidence="2">The sequence shown here is derived from an EMBL/GenBank/DDBJ whole genome shotgun (WGS) entry which is preliminary data.</text>
</comment>
<name>A0A317DRQ6_9ACTN</name>
<keyword evidence="1" id="KW-0472">Membrane</keyword>
<keyword evidence="1" id="KW-0812">Transmembrane</keyword>
<dbReference type="EMBL" id="QGKS01000047">
    <property type="protein sequence ID" value="PWR17411.1"/>
    <property type="molecule type" value="Genomic_DNA"/>
</dbReference>
<dbReference type="RefSeq" id="WP_109799603.1">
    <property type="nucleotide sequence ID" value="NZ_QGKS01000047.1"/>
</dbReference>
<dbReference type="OrthoDB" id="3403351at2"/>
<keyword evidence="1" id="KW-1133">Transmembrane helix</keyword>
<protein>
    <submittedName>
        <fullName evidence="2">Uncharacterized protein</fullName>
    </submittedName>
</protein>
<accession>A0A317DRQ6</accession>
<feature type="transmembrane region" description="Helical" evidence="1">
    <location>
        <begin position="100"/>
        <end position="122"/>
    </location>
</feature>
<dbReference type="Proteomes" id="UP000246050">
    <property type="component" value="Unassembled WGS sequence"/>
</dbReference>
<reference evidence="2 3" key="1">
    <citation type="submission" date="2018-05" db="EMBL/GenBank/DDBJ databases">
        <title>Micromonosporas from Atacama Desert.</title>
        <authorList>
            <person name="Carro L."/>
            <person name="Golinska P."/>
            <person name="Klenk H.-P."/>
            <person name="Goodfellow M."/>
        </authorList>
    </citation>
    <scope>NUCLEOTIDE SEQUENCE [LARGE SCALE GENOMIC DNA]</scope>
    <source>
        <strain evidence="2 3">4G51</strain>
    </source>
</reference>
<feature type="transmembrane region" description="Helical" evidence="1">
    <location>
        <begin position="134"/>
        <end position="155"/>
    </location>
</feature>
<dbReference type="AlphaFoldDB" id="A0A317DRQ6"/>
<gene>
    <name evidence="2" type="ORF">DKT69_00315</name>
</gene>
<feature type="transmembrane region" description="Helical" evidence="1">
    <location>
        <begin position="12"/>
        <end position="32"/>
    </location>
</feature>
<organism evidence="2 3">
    <name type="scientific">Micromonospora sicca</name>
    <dbReference type="NCBI Taxonomy" id="2202420"/>
    <lineage>
        <taxon>Bacteria</taxon>
        <taxon>Bacillati</taxon>
        <taxon>Actinomycetota</taxon>
        <taxon>Actinomycetes</taxon>
        <taxon>Micromonosporales</taxon>
        <taxon>Micromonosporaceae</taxon>
        <taxon>Micromonospora</taxon>
    </lineage>
</organism>
<sequence length="158" mass="16561">MATTAAGRVRTVTGAAVLAALILVIAFGNPAYTDWAKNHTSNDAWGFFLKQLAWPTWSFSSDDSVRTILANDIKAILLVVLTGVFVSLMVAAGAPRSARLFFSSWGAYVFAAASAGLLAAFVQVDASLRGSFGWAAGGGIYGLFVGWVLAIVVLASRK</sequence>
<evidence type="ECO:0000313" key="3">
    <source>
        <dbReference type="Proteomes" id="UP000246050"/>
    </source>
</evidence>
<feature type="transmembrane region" description="Helical" evidence="1">
    <location>
        <begin position="73"/>
        <end position="93"/>
    </location>
</feature>
<proteinExistence type="predicted"/>
<evidence type="ECO:0000256" key="1">
    <source>
        <dbReference type="SAM" id="Phobius"/>
    </source>
</evidence>